<accession>A0A382D0A0</accession>
<organism evidence="1">
    <name type="scientific">marine metagenome</name>
    <dbReference type="NCBI Taxonomy" id="408172"/>
    <lineage>
        <taxon>unclassified sequences</taxon>
        <taxon>metagenomes</taxon>
        <taxon>ecological metagenomes</taxon>
    </lineage>
</organism>
<proteinExistence type="predicted"/>
<gene>
    <name evidence="1" type="ORF">METZ01_LOCUS184714</name>
</gene>
<evidence type="ECO:0000313" key="1">
    <source>
        <dbReference type="EMBL" id="SVB31860.1"/>
    </source>
</evidence>
<protein>
    <submittedName>
        <fullName evidence="1">Uncharacterized protein</fullName>
    </submittedName>
</protein>
<dbReference type="AlphaFoldDB" id="A0A382D0A0"/>
<name>A0A382D0A0_9ZZZZ</name>
<reference evidence="1" key="1">
    <citation type="submission" date="2018-05" db="EMBL/GenBank/DDBJ databases">
        <authorList>
            <person name="Lanie J.A."/>
            <person name="Ng W.-L."/>
            <person name="Kazmierczak K.M."/>
            <person name="Andrzejewski T.M."/>
            <person name="Davidsen T.M."/>
            <person name="Wayne K.J."/>
            <person name="Tettelin H."/>
            <person name="Glass J.I."/>
            <person name="Rusch D."/>
            <person name="Podicherti R."/>
            <person name="Tsui H.-C.T."/>
            <person name="Winkler M.E."/>
        </authorList>
    </citation>
    <scope>NUCLEOTIDE SEQUENCE</scope>
</reference>
<dbReference type="EMBL" id="UINC01037015">
    <property type="protein sequence ID" value="SVB31860.1"/>
    <property type="molecule type" value="Genomic_DNA"/>
</dbReference>
<sequence>MSVQDIDNFYIFNCPHCNQKIQVEKNEINCRIFRCGIYKNNYNPIPPHTSKNECDRLKNDNLIYGCSKPFKFVTIN</sequence>
<feature type="non-terminal residue" evidence="1">
    <location>
        <position position="76"/>
    </location>
</feature>